<keyword evidence="4" id="KW-1185">Reference proteome</keyword>
<dbReference type="Gene3D" id="3.40.50.720">
    <property type="entry name" value="NAD(P)-binding Rossmann-like Domain"/>
    <property type="match status" value="1"/>
</dbReference>
<dbReference type="GO" id="GO:0008641">
    <property type="term" value="F:ubiquitin-like modifier activating enzyme activity"/>
    <property type="evidence" value="ECO:0007669"/>
    <property type="project" value="InterPro"/>
</dbReference>
<sequence length="360" mass="39432">MKGVQYTPSDYLAVTLPSRPCLAPWATLMELEDGRLQFCGAEFNYALRNDLLVEAFHTIHPLLDGNHRVDEIADAGGTDILPTTIIFLLKILRAHGLLQQSLAPSLVSTQTEAPPQRNSEIQFISHFVSDAPGSLDQLQHSRIGVVGAKSLKDCVESSLLSIGIDQVVKIGISSTDPESKTLQSRALMNFLKGVDFLIACQDAPAYSFFEIINSACLEVRKPWLHLAIEGTKALMGPTFIPHQSACYVCYDKRMASNVPDLEIHVAYQKQLAVQPHSGNEGVFQPLWSTLAAQAAMEVSRNLSGFAPPATIGRFYEIPSTSPVTVGHDVLRLPRCPACKPNRPRHEAWDSTSPAKENGNH</sequence>
<dbReference type="InterPro" id="IPR000594">
    <property type="entry name" value="ThiF_NAD_FAD-bd"/>
</dbReference>
<evidence type="ECO:0000259" key="2">
    <source>
        <dbReference type="Pfam" id="PF00899"/>
    </source>
</evidence>
<organism evidence="3 4">
    <name type="scientific">Nitrospina gracilis (strain 3/211)</name>
    <dbReference type="NCBI Taxonomy" id="1266370"/>
    <lineage>
        <taxon>Bacteria</taxon>
        <taxon>Pseudomonadati</taxon>
        <taxon>Nitrospinota/Tectimicrobiota group</taxon>
        <taxon>Nitrospinota</taxon>
        <taxon>Nitrospinia</taxon>
        <taxon>Nitrospinales</taxon>
        <taxon>Nitrospinaceae</taxon>
        <taxon>Nitrospina</taxon>
    </lineage>
</organism>
<dbReference type="AlphaFoldDB" id="M1YVP3"/>
<dbReference type="HOGENOM" id="CLU_784991_0_0_0"/>
<dbReference type="InterPro" id="IPR022291">
    <property type="entry name" value="Bacteriocin_synth_cyclodeHase"/>
</dbReference>
<dbReference type="Pfam" id="PF00899">
    <property type="entry name" value="ThiF"/>
    <property type="match status" value="1"/>
</dbReference>
<evidence type="ECO:0000256" key="1">
    <source>
        <dbReference type="SAM" id="MobiDB-lite"/>
    </source>
</evidence>
<evidence type="ECO:0000313" key="4">
    <source>
        <dbReference type="Proteomes" id="UP000011704"/>
    </source>
</evidence>
<dbReference type="EMBL" id="CAQJ01000017">
    <property type="protein sequence ID" value="CCQ89661.1"/>
    <property type="molecule type" value="Genomic_DNA"/>
</dbReference>
<feature type="region of interest" description="Disordered" evidence="1">
    <location>
        <begin position="341"/>
        <end position="360"/>
    </location>
</feature>
<name>M1YVP3_NITG3</name>
<dbReference type="Gene3D" id="3.90.930.60">
    <property type="match status" value="1"/>
</dbReference>
<feature type="compositionally biased region" description="Polar residues" evidence="1">
    <location>
        <begin position="349"/>
        <end position="360"/>
    </location>
</feature>
<dbReference type="Proteomes" id="UP000011704">
    <property type="component" value="Unassembled WGS sequence"/>
</dbReference>
<dbReference type="InParanoid" id="M1YVP3"/>
<evidence type="ECO:0000313" key="3">
    <source>
        <dbReference type="EMBL" id="CCQ89661.1"/>
    </source>
</evidence>
<feature type="domain" description="THIF-type NAD/FAD binding fold" evidence="2">
    <location>
        <begin position="182"/>
        <end position="319"/>
    </location>
</feature>
<proteinExistence type="predicted"/>
<gene>
    <name evidence="3" type="ORF">NITGR_150029</name>
</gene>
<dbReference type="InterPro" id="IPR035985">
    <property type="entry name" value="Ubiquitin-activating_enz"/>
</dbReference>
<reference evidence="3 4" key="1">
    <citation type="journal article" date="2013" name="Front. Microbiol.">
        <title>The genome of Nitrospina gracilis illuminates the metabolism and evolution of the major marine nitrite oxidizer.</title>
        <authorList>
            <person name="Luecker S."/>
            <person name="Nowka B."/>
            <person name="Rattei T."/>
            <person name="Spieck E."/>
            <person name="and Daims H."/>
        </authorList>
    </citation>
    <scope>NUCLEOTIDE SEQUENCE [LARGE SCALE GENOMIC DNA]</scope>
    <source>
        <strain evidence="3 4">3/211</strain>
    </source>
</reference>
<protein>
    <recommendedName>
        <fullName evidence="2">THIF-type NAD/FAD binding fold domain-containing protein</fullName>
    </recommendedName>
</protein>
<dbReference type="STRING" id="1266370.NITGR_150029"/>
<accession>M1YVP3</accession>
<dbReference type="NCBIfam" id="TIGR03882">
    <property type="entry name" value="cyclo_dehyd_2"/>
    <property type="match status" value="1"/>
</dbReference>
<comment type="caution">
    <text evidence="3">The sequence shown here is derived from an EMBL/GenBank/DDBJ whole genome shotgun (WGS) entry which is preliminary data.</text>
</comment>
<dbReference type="SUPFAM" id="SSF69572">
    <property type="entry name" value="Activating enzymes of the ubiquitin-like proteins"/>
    <property type="match status" value="1"/>
</dbReference>